<feature type="compositionally biased region" description="Gly residues" evidence="1">
    <location>
        <begin position="412"/>
        <end position="427"/>
    </location>
</feature>
<evidence type="ECO:0000256" key="1">
    <source>
        <dbReference type="SAM" id="MobiDB-lite"/>
    </source>
</evidence>
<name>A0A6V7P8N5_ANACO</name>
<dbReference type="AlphaFoldDB" id="A0A6V7P8N5"/>
<feature type="region of interest" description="Disordered" evidence="1">
    <location>
        <begin position="408"/>
        <end position="427"/>
    </location>
</feature>
<evidence type="ECO:0000313" key="2">
    <source>
        <dbReference type="EMBL" id="CAD1827181.1"/>
    </source>
</evidence>
<protein>
    <submittedName>
        <fullName evidence="2">Uncharacterized protein</fullName>
    </submittedName>
</protein>
<organism evidence="2">
    <name type="scientific">Ananas comosus var. bracteatus</name>
    <name type="common">red pineapple</name>
    <dbReference type="NCBI Taxonomy" id="296719"/>
    <lineage>
        <taxon>Eukaryota</taxon>
        <taxon>Viridiplantae</taxon>
        <taxon>Streptophyta</taxon>
        <taxon>Embryophyta</taxon>
        <taxon>Tracheophyta</taxon>
        <taxon>Spermatophyta</taxon>
        <taxon>Magnoliopsida</taxon>
        <taxon>Liliopsida</taxon>
        <taxon>Poales</taxon>
        <taxon>Bromeliaceae</taxon>
        <taxon>Bromelioideae</taxon>
        <taxon>Ananas</taxon>
    </lineage>
</organism>
<sequence>MHPPIWPYGPSPLALGNRVVGYIIPILILPLAACPYAPHPGGQKVMASVVVMVCFRELLHDVCQKYLLGGPRYGIPVENDGLISVYVEVEIPRGESVAKTIRYWGSPFSDVDQSEEDAALCAVAKLRDEYAFEIKDANLEDKKFYENFELMSEKEFLVVERRELTGNIEKCFEMLQRPSVRGVRLRAVGKGLMKIQRRHRVIGFEAVSALLCLGSTHRVAETEAETEAPHFNFVRRILTLARAPPPSPPTLLRPCCDFFFSPPRPFSPPPTTTPISPSLALLALFLSLLLRLSATSDDDASQPTLAPRRSLRRRSLGVGLSPDIGAAEVVATPQPLSGGSLAASSPAPWSLAKRRASSSSVITPPCLRIPRHLLRALHLPPPWPRDTVVASSSQMVTPSRWSQAALQMRGSGRAGGRGCKGTCGEGL</sequence>
<reference evidence="2" key="1">
    <citation type="submission" date="2020-07" db="EMBL/GenBank/DDBJ databases">
        <authorList>
            <person name="Lin J."/>
        </authorList>
    </citation>
    <scope>NUCLEOTIDE SEQUENCE</scope>
</reference>
<accession>A0A6V7P8N5</accession>
<dbReference type="EMBL" id="LR862146">
    <property type="protein sequence ID" value="CAD1827181.1"/>
    <property type="molecule type" value="Genomic_DNA"/>
</dbReference>
<proteinExistence type="predicted"/>
<gene>
    <name evidence="2" type="ORF">CB5_LOCUS10392</name>
</gene>